<feature type="region of interest" description="Disordered" evidence="1">
    <location>
        <begin position="1"/>
        <end position="35"/>
    </location>
</feature>
<feature type="domain" description="AB hydrolase-1" evidence="2">
    <location>
        <begin position="242"/>
        <end position="352"/>
    </location>
</feature>
<protein>
    <submittedName>
        <fullName evidence="3">Alpha/beta-hydrolase</fullName>
    </submittedName>
</protein>
<feature type="compositionally biased region" description="Low complexity" evidence="1">
    <location>
        <begin position="542"/>
        <end position="558"/>
    </location>
</feature>
<dbReference type="InterPro" id="IPR029058">
    <property type="entry name" value="AB_hydrolase_fold"/>
</dbReference>
<dbReference type="InParanoid" id="A0A166ANT8"/>
<evidence type="ECO:0000313" key="4">
    <source>
        <dbReference type="Proteomes" id="UP000077266"/>
    </source>
</evidence>
<evidence type="ECO:0000259" key="2">
    <source>
        <dbReference type="Pfam" id="PF00561"/>
    </source>
</evidence>
<keyword evidence="4" id="KW-1185">Reference proteome</keyword>
<evidence type="ECO:0000256" key="1">
    <source>
        <dbReference type="SAM" id="MobiDB-lite"/>
    </source>
</evidence>
<evidence type="ECO:0000313" key="3">
    <source>
        <dbReference type="EMBL" id="KZV93779.1"/>
    </source>
</evidence>
<feature type="compositionally biased region" description="Low complexity" evidence="1">
    <location>
        <begin position="20"/>
        <end position="30"/>
    </location>
</feature>
<dbReference type="AlphaFoldDB" id="A0A166ANT8"/>
<dbReference type="Pfam" id="PF00561">
    <property type="entry name" value="Abhydrolase_1"/>
    <property type="match status" value="1"/>
</dbReference>
<gene>
    <name evidence="3" type="ORF">EXIGLDRAFT_767762</name>
</gene>
<organism evidence="3 4">
    <name type="scientific">Exidia glandulosa HHB12029</name>
    <dbReference type="NCBI Taxonomy" id="1314781"/>
    <lineage>
        <taxon>Eukaryota</taxon>
        <taxon>Fungi</taxon>
        <taxon>Dikarya</taxon>
        <taxon>Basidiomycota</taxon>
        <taxon>Agaricomycotina</taxon>
        <taxon>Agaricomycetes</taxon>
        <taxon>Auriculariales</taxon>
        <taxon>Exidiaceae</taxon>
        <taxon>Exidia</taxon>
    </lineage>
</organism>
<dbReference type="SUPFAM" id="SSF53474">
    <property type="entry name" value="alpha/beta-Hydrolases"/>
    <property type="match status" value="1"/>
</dbReference>
<dbReference type="OrthoDB" id="5592486at2759"/>
<dbReference type="InterPro" id="IPR000073">
    <property type="entry name" value="AB_hydrolase_1"/>
</dbReference>
<dbReference type="Gene3D" id="3.40.50.1820">
    <property type="entry name" value="alpha/beta hydrolase"/>
    <property type="match status" value="1"/>
</dbReference>
<reference evidence="3 4" key="1">
    <citation type="journal article" date="2016" name="Mol. Biol. Evol.">
        <title>Comparative Genomics of Early-Diverging Mushroom-Forming Fungi Provides Insights into the Origins of Lignocellulose Decay Capabilities.</title>
        <authorList>
            <person name="Nagy L.G."/>
            <person name="Riley R."/>
            <person name="Tritt A."/>
            <person name="Adam C."/>
            <person name="Daum C."/>
            <person name="Floudas D."/>
            <person name="Sun H."/>
            <person name="Yadav J.S."/>
            <person name="Pangilinan J."/>
            <person name="Larsson K.H."/>
            <person name="Matsuura K."/>
            <person name="Barry K."/>
            <person name="Labutti K."/>
            <person name="Kuo R."/>
            <person name="Ohm R.A."/>
            <person name="Bhattacharya S.S."/>
            <person name="Shirouzu T."/>
            <person name="Yoshinaga Y."/>
            <person name="Martin F.M."/>
            <person name="Grigoriev I.V."/>
            <person name="Hibbett D.S."/>
        </authorList>
    </citation>
    <scope>NUCLEOTIDE SEQUENCE [LARGE SCALE GENOMIC DNA]</scope>
    <source>
        <strain evidence="3 4">HHB12029</strain>
    </source>
</reference>
<name>A0A166ANT8_EXIGL</name>
<feature type="compositionally biased region" description="Basic and acidic residues" evidence="1">
    <location>
        <begin position="528"/>
        <end position="538"/>
    </location>
</feature>
<dbReference type="Proteomes" id="UP000077266">
    <property type="component" value="Unassembled WGS sequence"/>
</dbReference>
<keyword evidence="3" id="KW-0378">Hydrolase</keyword>
<feature type="region of interest" description="Disordered" evidence="1">
    <location>
        <begin position="508"/>
        <end position="568"/>
    </location>
</feature>
<dbReference type="GO" id="GO:0016787">
    <property type="term" value="F:hydrolase activity"/>
    <property type="evidence" value="ECO:0007669"/>
    <property type="project" value="UniProtKB-KW"/>
</dbReference>
<dbReference type="STRING" id="1314781.A0A166ANT8"/>
<accession>A0A166ANT8</accession>
<dbReference type="PANTHER" id="PTHR11440">
    <property type="entry name" value="LECITHIN-CHOLESTEROL ACYLTRANSFERASE-RELATED"/>
    <property type="match status" value="1"/>
</dbReference>
<dbReference type="EMBL" id="KV425984">
    <property type="protein sequence ID" value="KZV93779.1"/>
    <property type="molecule type" value="Genomic_DNA"/>
</dbReference>
<feature type="compositionally biased region" description="Basic and acidic residues" evidence="1">
    <location>
        <begin position="559"/>
        <end position="568"/>
    </location>
</feature>
<feature type="compositionally biased region" description="Low complexity" evidence="1">
    <location>
        <begin position="1"/>
        <end position="13"/>
    </location>
</feature>
<proteinExistence type="predicted"/>
<sequence>MSSSRPRTPVSSRLNHLLDSEPSTSRPSTPTHDDDMRQHLAHAAVKLSAARAIAAPEPAILRNSRNASTDTVDSESLPNALRDALADDDAYQHARVHAQAPTPQNLAERRRSQQNFLGMPTLVGSPYLDQLARISLPSVSAATFSTLARTNTTGAASPVSSQPSTPTTAFNALESLRSITSRDRGIHTSAAAETSVTSPTRWWFTTENKKEVDTILDEGDQADTIEGEEEHFQQKYASPKLPVVFCHGLLGFDKVSLGPVPLQISHWRGIQEVLQANGVEVLITRVPATSSPSDRAKVLAQKIEEVYPGREVHLIGHSMGGLDCRYVASQIFPRNFIVKSVTTIASPHKGSAFADHFLSLIGGTQRIPSVVAMLDMLPIGGGDGGAFKSLTLESMRKFNELVLDAPGVEYFSWGATFEPGLLDAFKYPHSVILEKEGPNDGLVSVESAKWGTYLGTLEGVNHLDLVGWINQARYKWADFMGRTIPFKPGTFYLGVCDHLARVVEGQGPAGEAPKLEHPEVQAEAGVSTEHHMPSHEVGGKQPSTTDTPTPKTSASPTPTDRRTSVDAP</sequence>